<comment type="caution">
    <text evidence="1">The sequence shown here is derived from an EMBL/GenBank/DDBJ whole genome shotgun (WGS) entry which is preliminary data.</text>
</comment>
<organism evidence="1 2">
    <name type="scientific">Symbiochloris irregularis</name>
    <dbReference type="NCBI Taxonomy" id="706552"/>
    <lineage>
        <taxon>Eukaryota</taxon>
        <taxon>Viridiplantae</taxon>
        <taxon>Chlorophyta</taxon>
        <taxon>core chlorophytes</taxon>
        <taxon>Trebouxiophyceae</taxon>
        <taxon>Trebouxiales</taxon>
        <taxon>Trebouxiaceae</taxon>
        <taxon>Symbiochloris</taxon>
    </lineage>
</organism>
<feature type="non-terminal residue" evidence="1">
    <location>
        <position position="1"/>
    </location>
</feature>
<keyword evidence="2" id="KW-1185">Reference proteome</keyword>
<proteinExistence type="predicted"/>
<dbReference type="InterPro" id="IPR016024">
    <property type="entry name" value="ARM-type_fold"/>
</dbReference>
<dbReference type="InterPro" id="IPR011989">
    <property type="entry name" value="ARM-like"/>
</dbReference>
<evidence type="ECO:0000313" key="2">
    <source>
        <dbReference type="Proteomes" id="UP001465755"/>
    </source>
</evidence>
<dbReference type="SUPFAM" id="SSF48371">
    <property type="entry name" value="ARM repeat"/>
    <property type="match status" value="1"/>
</dbReference>
<reference evidence="1 2" key="1">
    <citation type="journal article" date="2024" name="Nat. Commun.">
        <title>Phylogenomics reveals the evolutionary origins of lichenization in chlorophyte algae.</title>
        <authorList>
            <person name="Puginier C."/>
            <person name="Libourel C."/>
            <person name="Otte J."/>
            <person name="Skaloud P."/>
            <person name="Haon M."/>
            <person name="Grisel S."/>
            <person name="Petersen M."/>
            <person name="Berrin J.G."/>
            <person name="Delaux P.M."/>
            <person name="Dal Grande F."/>
            <person name="Keller J."/>
        </authorList>
    </citation>
    <scope>NUCLEOTIDE SEQUENCE [LARGE SCALE GENOMIC DNA]</scope>
    <source>
        <strain evidence="1 2">SAG 2036</strain>
    </source>
</reference>
<gene>
    <name evidence="1" type="ORF">WJX73_003243</name>
</gene>
<dbReference type="EMBL" id="JALJOQ010000267">
    <property type="protein sequence ID" value="KAK9786669.1"/>
    <property type="molecule type" value="Genomic_DNA"/>
</dbReference>
<protein>
    <submittedName>
        <fullName evidence="1">Uncharacterized protein</fullName>
    </submittedName>
</protein>
<evidence type="ECO:0000313" key="1">
    <source>
        <dbReference type="EMBL" id="KAK9786669.1"/>
    </source>
</evidence>
<dbReference type="Proteomes" id="UP001465755">
    <property type="component" value="Unassembled WGS sequence"/>
</dbReference>
<dbReference type="AlphaFoldDB" id="A0AAW1NH57"/>
<sequence length="255" mass="26557">AARLLAELAAVPDMHSVLINTGAAAALVNLGAQLAHESNKEDKTYSSMSAVPGTVAEMTEVEGERFTAAAVFGLASSDAGVNTILSTNDADAIVGMTHWAQSNDPILQRWGTGALARSVVSGRDSFQAVQKSGGLTILVAALTKDDGQSSCFAAGAIGRLVTADKEAGNSVFRHGAATQLLAMLTQDIKGQSLGLRSGRQRCALRAIIPCLGNTQFKAALQEADLRQVIHDLMTDEGFASDPELPSLAQQAVNRL</sequence>
<dbReference type="Gene3D" id="1.25.10.10">
    <property type="entry name" value="Leucine-rich Repeat Variant"/>
    <property type="match status" value="1"/>
</dbReference>
<accession>A0AAW1NH57</accession>
<name>A0AAW1NH57_9CHLO</name>